<keyword evidence="7" id="KW-1185">Reference proteome</keyword>
<feature type="domain" description="Major facilitator superfamily (MFS) profile" evidence="5">
    <location>
        <begin position="210"/>
        <end position="396"/>
    </location>
</feature>
<name>A0A975CFD3_9BURK</name>
<feature type="transmembrane region" description="Helical" evidence="4">
    <location>
        <begin position="284"/>
        <end position="301"/>
    </location>
</feature>
<evidence type="ECO:0000256" key="4">
    <source>
        <dbReference type="SAM" id="Phobius"/>
    </source>
</evidence>
<dbReference type="GO" id="GO:0022857">
    <property type="term" value="F:transmembrane transporter activity"/>
    <property type="evidence" value="ECO:0007669"/>
    <property type="project" value="InterPro"/>
</dbReference>
<evidence type="ECO:0000256" key="1">
    <source>
        <dbReference type="ARBA" id="ARBA00022692"/>
    </source>
</evidence>
<feature type="transmembrane region" description="Helical" evidence="4">
    <location>
        <begin position="250"/>
        <end position="272"/>
    </location>
</feature>
<dbReference type="Gene3D" id="1.20.1250.20">
    <property type="entry name" value="MFS general substrate transporter like domains"/>
    <property type="match status" value="2"/>
</dbReference>
<dbReference type="InterPro" id="IPR036259">
    <property type="entry name" value="MFS_trans_sf"/>
</dbReference>
<dbReference type="RefSeq" id="WP_208009176.1">
    <property type="nucleotide sequence ID" value="NZ_CP071796.1"/>
</dbReference>
<keyword evidence="2 4" id="KW-1133">Transmembrane helix</keyword>
<evidence type="ECO:0000256" key="2">
    <source>
        <dbReference type="ARBA" id="ARBA00022989"/>
    </source>
</evidence>
<dbReference type="PANTHER" id="PTHR23542:SF1">
    <property type="entry name" value="MAJOR FACILITATOR SUPERFAMILY (MFS) PROFILE DOMAIN-CONTAINING PROTEIN"/>
    <property type="match status" value="1"/>
</dbReference>
<feature type="transmembrane region" description="Helical" evidence="4">
    <location>
        <begin position="24"/>
        <end position="45"/>
    </location>
</feature>
<feature type="transmembrane region" description="Helical" evidence="4">
    <location>
        <begin position="371"/>
        <end position="390"/>
    </location>
</feature>
<dbReference type="Proteomes" id="UP000663903">
    <property type="component" value="Chromosome"/>
</dbReference>
<dbReference type="EMBL" id="CP071796">
    <property type="protein sequence ID" value="QTD45428.1"/>
    <property type="molecule type" value="Genomic_DNA"/>
</dbReference>
<evidence type="ECO:0000256" key="3">
    <source>
        <dbReference type="ARBA" id="ARBA00023136"/>
    </source>
</evidence>
<feature type="transmembrane region" description="Helical" evidence="4">
    <location>
        <begin position="307"/>
        <end position="329"/>
    </location>
</feature>
<evidence type="ECO:0000313" key="6">
    <source>
        <dbReference type="EMBL" id="QTD45428.1"/>
    </source>
</evidence>
<dbReference type="KEGG" id="otd:J1M35_00400"/>
<evidence type="ECO:0000313" key="7">
    <source>
        <dbReference type="Proteomes" id="UP000663903"/>
    </source>
</evidence>
<feature type="transmembrane region" description="Helical" evidence="4">
    <location>
        <begin position="108"/>
        <end position="131"/>
    </location>
</feature>
<dbReference type="SUPFAM" id="SSF103473">
    <property type="entry name" value="MFS general substrate transporter"/>
    <property type="match status" value="1"/>
</dbReference>
<feature type="transmembrane region" description="Helical" evidence="4">
    <location>
        <begin position="223"/>
        <end position="244"/>
    </location>
</feature>
<proteinExistence type="predicted"/>
<sequence length="396" mass="41267">MIDLSAYRTLFADRELRRITLGSVLPRLPIGMNALGLTLLVQAATGSFAQAGWVSGAYMAALALQAPLVGRFIDQRGPRGVMLPLAAGHTLALLLVVLATHLGLGLPWLLGSAFLAGLFFPPVSTVIRAMYRKADMTASQRQSAFAVESVVVESCFILGPLLVSLALLAGSAAHAVLLAAGFIAVGVPLFARTGAIERWGQAERAAERHWLGPLRVVGVRRSLGLTLLVATGFGLNEIAVPAFATSQGAARLVGLFYAALSLPSAIAGLVYGTRRWGWPLNRQIGAAALWLAAGSALMALAPSPAWFLLACTVTGLAFGPLITALSLQLGALAPSATVTEAFTWSTTLLMLGLGLGMWLGGALVQQWGWPAALWAAAAAIGLAVLWSPFVPQVQGH</sequence>
<feature type="transmembrane region" description="Helical" evidence="4">
    <location>
        <begin position="172"/>
        <end position="191"/>
    </location>
</feature>
<dbReference type="InterPro" id="IPR020846">
    <property type="entry name" value="MFS_dom"/>
</dbReference>
<organism evidence="6 7">
    <name type="scientific">Ottowia testudinis</name>
    <dbReference type="NCBI Taxonomy" id="2816950"/>
    <lineage>
        <taxon>Bacteria</taxon>
        <taxon>Pseudomonadati</taxon>
        <taxon>Pseudomonadota</taxon>
        <taxon>Betaproteobacteria</taxon>
        <taxon>Burkholderiales</taxon>
        <taxon>Comamonadaceae</taxon>
        <taxon>Ottowia</taxon>
    </lineage>
</organism>
<keyword evidence="1 4" id="KW-0812">Transmembrane</keyword>
<evidence type="ECO:0000259" key="5">
    <source>
        <dbReference type="PROSITE" id="PS50850"/>
    </source>
</evidence>
<dbReference type="InterPro" id="IPR011701">
    <property type="entry name" value="MFS"/>
</dbReference>
<accession>A0A975CFD3</accession>
<feature type="transmembrane region" description="Helical" evidence="4">
    <location>
        <begin position="143"/>
        <end position="166"/>
    </location>
</feature>
<dbReference type="PROSITE" id="PS50850">
    <property type="entry name" value="MFS"/>
    <property type="match status" value="1"/>
</dbReference>
<reference evidence="6" key="1">
    <citation type="submission" date="2021-03" db="EMBL/GenBank/DDBJ databases">
        <title>Ottowia sp. 27C isolated from the cloaca of a Giant Asian pond turtle (Heosemys grandis).</title>
        <authorList>
            <person name="Spergser J."/>
            <person name="Busse H.-J."/>
        </authorList>
    </citation>
    <scope>NUCLEOTIDE SEQUENCE</scope>
    <source>
        <strain evidence="6">27C</strain>
    </source>
</reference>
<dbReference type="AlphaFoldDB" id="A0A975CFD3"/>
<feature type="transmembrane region" description="Helical" evidence="4">
    <location>
        <begin position="341"/>
        <end position="359"/>
    </location>
</feature>
<protein>
    <submittedName>
        <fullName evidence="6">MFS transporter</fullName>
    </submittedName>
</protein>
<keyword evidence="3 4" id="KW-0472">Membrane</keyword>
<feature type="transmembrane region" description="Helical" evidence="4">
    <location>
        <begin position="81"/>
        <end position="102"/>
    </location>
</feature>
<feature type="transmembrane region" description="Helical" evidence="4">
    <location>
        <begin position="51"/>
        <end position="69"/>
    </location>
</feature>
<dbReference type="PANTHER" id="PTHR23542">
    <property type="match status" value="1"/>
</dbReference>
<gene>
    <name evidence="6" type="ORF">J1M35_00400</name>
</gene>
<dbReference type="Pfam" id="PF07690">
    <property type="entry name" value="MFS_1"/>
    <property type="match status" value="1"/>
</dbReference>